<protein>
    <submittedName>
        <fullName evidence="2">Uncharacterized protein</fullName>
    </submittedName>
</protein>
<dbReference type="EMBL" id="PSZP01000026">
    <property type="protein sequence ID" value="TCG10676.1"/>
    <property type="molecule type" value="Genomic_DNA"/>
</dbReference>
<keyword evidence="1" id="KW-1133">Transmembrane helix</keyword>
<evidence type="ECO:0000256" key="1">
    <source>
        <dbReference type="SAM" id="Phobius"/>
    </source>
</evidence>
<feature type="transmembrane region" description="Helical" evidence="1">
    <location>
        <begin position="6"/>
        <end position="27"/>
    </location>
</feature>
<evidence type="ECO:0000313" key="3">
    <source>
        <dbReference type="Proteomes" id="UP000291072"/>
    </source>
</evidence>
<reference evidence="2 3" key="1">
    <citation type="submission" date="2018-02" db="EMBL/GenBank/DDBJ databases">
        <title>Mycoplasma marinum and Mycoplasma todarodis sp. nov., moderately halophilic and psychrotolerant mycoplasmas isolated from cephalopods.</title>
        <authorList>
            <person name="Viver T."/>
        </authorList>
    </citation>
    <scope>NUCLEOTIDE SEQUENCE [LARGE SCALE GENOMIC DNA]</scope>
    <source>
        <strain evidence="2 3">5H</strain>
    </source>
</reference>
<gene>
    <name evidence="2" type="ORF">C4B25_03280</name>
</gene>
<keyword evidence="1" id="KW-0472">Membrane</keyword>
<accession>A0A4R0XJ74</accession>
<proteinExistence type="predicted"/>
<dbReference type="NCBIfam" id="NF045844">
    <property type="entry name" value="BC85_0335_fam"/>
    <property type="match status" value="1"/>
</dbReference>
<keyword evidence="1" id="KW-0812">Transmembrane</keyword>
<evidence type="ECO:0000313" key="2">
    <source>
        <dbReference type="EMBL" id="TCG10676.1"/>
    </source>
</evidence>
<dbReference type="AlphaFoldDB" id="A0A4R0XJ74"/>
<sequence length="226" mass="26374">MSSTTRYILIASVFVVLIIGFTIFTVLQIKARKLKKRILIEEANLDENDPITKELIERTEVGEMIWELKDQIKNPIDDLSMEYFITNIIRNGYKSVWIEGETEGYEAITLAKRTKANISLLKGSIKDTEKFNKWLKEFDVPKDKIEIVEKKFIKDKFDFIILSKETTNFNSAFDNSWVNVNKNGMLIIAECKKLTRDQKDLIKYMKLIGVRFEHQKIHEGFIIAAK</sequence>
<dbReference type="RefSeq" id="WP_131613619.1">
    <property type="nucleotide sequence ID" value="NZ_PSZP01000026.1"/>
</dbReference>
<organism evidence="2 3">
    <name type="scientific">Mycoplasma todarodis</name>
    <dbReference type="NCBI Taxonomy" id="1937191"/>
    <lineage>
        <taxon>Bacteria</taxon>
        <taxon>Bacillati</taxon>
        <taxon>Mycoplasmatota</taxon>
        <taxon>Mollicutes</taxon>
        <taxon>Mycoplasmataceae</taxon>
        <taxon>Mycoplasma</taxon>
    </lineage>
</organism>
<name>A0A4R0XJ74_9MOLU</name>
<dbReference type="Proteomes" id="UP000291072">
    <property type="component" value="Unassembled WGS sequence"/>
</dbReference>
<comment type="caution">
    <text evidence="2">The sequence shown here is derived from an EMBL/GenBank/DDBJ whole genome shotgun (WGS) entry which is preliminary data.</text>
</comment>
<keyword evidence="3" id="KW-1185">Reference proteome</keyword>
<dbReference type="OrthoDB" id="9829993at2"/>